<feature type="transmembrane region" description="Helical" evidence="1">
    <location>
        <begin position="161"/>
        <end position="182"/>
    </location>
</feature>
<feature type="transmembrane region" description="Helical" evidence="1">
    <location>
        <begin position="37"/>
        <end position="58"/>
    </location>
</feature>
<dbReference type="GO" id="GO:0016747">
    <property type="term" value="F:acyltransferase activity, transferring groups other than amino-acyl groups"/>
    <property type="evidence" value="ECO:0007669"/>
    <property type="project" value="InterPro"/>
</dbReference>
<dbReference type="InterPro" id="IPR050879">
    <property type="entry name" value="Acyltransferase_3"/>
</dbReference>
<gene>
    <name evidence="3" type="ordered locus">Meso_0913</name>
</gene>
<evidence type="ECO:0000259" key="2">
    <source>
        <dbReference type="Pfam" id="PF01757"/>
    </source>
</evidence>
<dbReference type="AlphaFoldDB" id="Q11JW5"/>
<dbReference type="eggNOG" id="COG1835">
    <property type="taxonomic scope" value="Bacteria"/>
</dbReference>
<dbReference type="STRING" id="266779.Meso_0913"/>
<feature type="transmembrane region" description="Helical" evidence="1">
    <location>
        <begin position="113"/>
        <end position="132"/>
    </location>
</feature>
<reference evidence="3" key="1">
    <citation type="submission" date="2006-06" db="EMBL/GenBank/DDBJ databases">
        <title>Complete sequence of chromosome of Chelativorans sp. BNC1.</title>
        <authorList>
            <consortium name="US DOE Joint Genome Institute"/>
            <person name="Copeland A."/>
            <person name="Lucas S."/>
            <person name="Lapidus A."/>
            <person name="Barry K."/>
            <person name="Detter J.C."/>
            <person name="Glavina del Rio T."/>
            <person name="Hammon N."/>
            <person name="Israni S."/>
            <person name="Dalin E."/>
            <person name="Tice H."/>
            <person name="Pitluck S."/>
            <person name="Chertkov O."/>
            <person name="Brettin T."/>
            <person name="Bruce D."/>
            <person name="Han C."/>
            <person name="Tapia R."/>
            <person name="Gilna P."/>
            <person name="Schmutz J."/>
            <person name="Larimer F."/>
            <person name="Land M."/>
            <person name="Hauser L."/>
            <person name="Kyrpides N."/>
            <person name="Mikhailova N."/>
            <person name="Richardson P."/>
        </authorList>
    </citation>
    <scope>NUCLEOTIDE SEQUENCE</scope>
    <source>
        <strain evidence="3">BNC1</strain>
    </source>
</reference>
<dbReference type="GO" id="GO:0016020">
    <property type="term" value="C:membrane"/>
    <property type="evidence" value="ECO:0007669"/>
    <property type="project" value="TreeGrafter"/>
</dbReference>
<keyword evidence="3" id="KW-0808">Transferase</keyword>
<organism evidence="3">
    <name type="scientific">Chelativorans sp. (strain BNC1)</name>
    <dbReference type="NCBI Taxonomy" id="266779"/>
    <lineage>
        <taxon>Bacteria</taxon>
        <taxon>Pseudomonadati</taxon>
        <taxon>Pseudomonadota</taxon>
        <taxon>Alphaproteobacteria</taxon>
        <taxon>Hyphomicrobiales</taxon>
        <taxon>Phyllobacteriaceae</taxon>
        <taxon>Chelativorans</taxon>
    </lineage>
</organism>
<dbReference type="HOGENOM" id="CLU_005679_2_0_5"/>
<feature type="transmembrane region" description="Helical" evidence="1">
    <location>
        <begin position="70"/>
        <end position="92"/>
    </location>
</feature>
<sequence length="384" mass="41569">MRSMRRGPQDAPAADAVFVPPEKARLASENRGGRTKLYNLQILRFVAAFAVVLFHLGAGYQAEFGMARNVFGIGAAGVDIFFVLSGFIIAYTADPDRGLLYFIWRRIVRIVPLYWTLTFGLAAIALILPGMLNSTVVDGESLLKSLFFIPYERDGGGVKPILFLGWTLNYEMFFYALYAVCIGAGFRTGLAPLILVLIIVAVGQVAGFENVVWNFYTNPILLEFAMGIALCILYRQYADLFTKSARYLVLALIAAFTAKLAFPGVTSIWATAIPAALLVAAALSLPTAKTPLVAFLVLLGDASYSLYLSHPYILQLWVKASPPGLGIGVHLAMGMVMCVVAVAVSVAMYRLIERPSQRLLLGQNRQAMAPPAISATATNGSRPG</sequence>
<dbReference type="PANTHER" id="PTHR23028">
    <property type="entry name" value="ACETYLTRANSFERASE"/>
    <property type="match status" value="1"/>
</dbReference>
<dbReference type="KEGG" id="mes:Meso_0913"/>
<keyword evidence="1" id="KW-0472">Membrane</keyword>
<dbReference type="GO" id="GO:0000271">
    <property type="term" value="P:polysaccharide biosynthetic process"/>
    <property type="evidence" value="ECO:0007669"/>
    <property type="project" value="TreeGrafter"/>
</dbReference>
<protein>
    <submittedName>
        <fullName evidence="3">Acyltransferase 3</fullName>
    </submittedName>
</protein>
<feature type="transmembrane region" description="Helical" evidence="1">
    <location>
        <begin position="268"/>
        <end position="285"/>
    </location>
</feature>
<proteinExistence type="predicted"/>
<name>Q11JW5_CHESB</name>
<keyword evidence="1" id="KW-0812">Transmembrane</keyword>
<feature type="domain" description="Acyltransferase 3" evidence="2">
    <location>
        <begin position="38"/>
        <end position="350"/>
    </location>
</feature>
<accession>Q11JW5</accession>
<keyword evidence="3" id="KW-0012">Acyltransferase</keyword>
<evidence type="ECO:0000256" key="1">
    <source>
        <dbReference type="SAM" id="Phobius"/>
    </source>
</evidence>
<dbReference type="EMBL" id="CP000390">
    <property type="protein sequence ID" value="ABG62310.1"/>
    <property type="molecule type" value="Genomic_DNA"/>
</dbReference>
<dbReference type="PANTHER" id="PTHR23028:SF131">
    <property type="entry name" value="BLR2367 PROTEIN"/>
    <property type="match status" value="1"/>
</dbReference>
<dbReference type="InterPro" id="IPR002656">
    <property type="entry name" value="Acyl_transf_3_dom"/>
</dbReference>
<evidence type="ECO:0000313" key="3">
    <source>
        <dbReference type="EMBL" id="ABG62310.1"/>
    </source>
</evidence>
<keyword evidence="1" id="KW-1133">Transmembrane helix</keyword>
<feature type="transmembrane region" description="Helical" evidence="1">
    <location>
        <begin position="213"/>
        <end position="233"/>
    </location>
</feature>
<dbReference type="OrthoDB" id="9767863at2"/>
<feature type="transmembrane region" description="Helical" evidence="1">
    <location>
        <begin position="325"/>
        <end position="349"/>
    </location>
</feature>
<feature type="transmembrane region" description="Helical" evidence="1">
    <location>
        <begin position="189"/>
        <end position="207"/>
    </location>
</feature>
<dbReference type="Pfam" id="PF01757">
    <property type="entry name" value="Acyl_transf_3"/>
    <property type="match status" value="1"/>
</dbReference>
<feature type="transmembrane region" description="Helical" evidence="1">
    <location>
        <begin position="292"/>
        <end position="313"/>
    </location>
</feature>
<feature type="transmembrane region" description="Helical" evidence="1">
    <location>
        <begin position="245"/>
        <end position="262"/>
    </location>
</feature>